<organism evidence="2 3">
    <name type="scientific">Chryseobacterium formosus</name>
    <dbReference type="NCBI Taxonomy" id="1537363"/>
    <lineage>
        <taxon>Bacteria</taxon>
        <taxon>Pseudomonadati</taxon>
        <taxon>Bacteroidota</taxon>
        <taxon>Flavobacteriia</taxon>
        <taxon>Flavobacteriales</taxon>
        <taxon>Weeksellaceae</taxon>
        <taxon>Chryseobacterium group</taxon>
        <taxon>Chryseobacterium</taxon>
    </lineage>
</organism>
<dbReference type="RefSeq" id="WP_267264119.1">
    <property type="nucleotide sequence ID" value="NZ_JAOVZW010000001.1"/>
</dbReference>
<gene>
    <name evidence="2" type="ORF">OF897_02575</name>
</gene>
<keyword evidence="1" id="KW-1133">Transmembrane helix</keyword>
<name>A0ABT3XKZ0_9FLAO</name>
<feature type="transmembrane region" description="Helical" evidence="1">
    <location>
        <begin position="122"/>
        <end position="142"/>
    </location>
</feature>
<keyword evidence="1" id="KW-0472">Membrane</keyword>
<evidence type="ECO:0000313" key="3">
    <source>
        <dbReference type="Proteomes" id="UP001073122"/>
    </source>
</evidence>
<feature type="transmembrane region" description="Helical" evidence="1">
    <location>
        <begin position="174"/>
        <end position="201"/>
    </location>
</feature>
<dbReference type="EMBL" id="JAOVZW010000001">
    <property type="protein sequence ID" value="MCX8522803.1"/>
    <property type="molecule type" value="Genomic_DNA"/>
</dbReference>
<reference evidence="2" key="1">
    <citation type="submission" date="2022-10" db="EMBL/GenBank/DDBJ databases">
        <title>Chryseobacterium sp. nov., a novel bacterial species.</title>
        <authorList>
            <person name="Cao Y."/>
        </authorList>
    </citation>
    <scope>NUCLEOTIDE SEQUENCE</scope>
    <source>
        <strain evidence="2">CCTCC AB2015118</strain>
    </source>
</reference>
<feature type="transmembrane region" description="Helical" evidence="1">
    <location>
        <begin position="84"/>
        <end position="110"/>
    </location>
</feature>
<proteinExistence type="predicted"/>
<protein>
    <recommendedName>
        <fullName evidence="4">DUF4013 domain-containing protein</fullName>
    </recommendedName>
</protein>
<evidence type="ECO:0000256" key="1">
    <source>
        <dbReference type="SAM" id="Phobius"/>
    </source>
</evidence>
<keyword evidence="1" id="KW-0812">Transmembrane</keyword>
<sequence length="235" mass="26674">MNVNLTPKLINFKFGEYINKGFELLKKDFGSVFVGFLVTFLMSIIPFCGLLAMGNFYKYLRKLNKNQNPSAGEIFDFKDFMPYFILQLIIIGGVFVLYIPFIIFGGLAAITSDGNGEANPMFAVLIFPYMFVMFFAIYYFLLKGFYISPLISFKGVTDIKTAWNISKVMTKGNLLNIFLFSLVASLLSQIGILACGIGLFLTMPFLYSANYFAFEDAIQQIEYDEITEIGIKEKY</sequence>
<comment type="caution">
    <text evidence="2">The sequence shown here is derived from an EMBL/GenBank/DDBJ whole genome shotgun (WGS) entry which is preliminary data.</text>
</comment>
<evidence type="ECO:0000313" key="2">
    <source>
        <dbReference type="EMBL" id="MCX8522803.1"/>
    </source>
</evidence>
<keyword evidence="3" id="KW-1185">Reference proteome</keyword>
<evidence type="ECO:0008006" key="4">
    <source>
        <dbReference type="Google" id="ProtNLM"/>
    </source>
</evidence>
<dbReference type="Proteomes" id="UP001073122">
    <property type="component" value="Unassembled WGS sequence"/>
</dbReference>
<feature type="transmembrane region" description="Helical" evidence="1">
    <location>
        <begin position="32"/>
        <end position="57"/>
    </location>
</feature>
<accession>A0ABT3XKZ0</accession>